<dbReference type="Pfam" id="PF01535">
    <property type="entry name" value="PPR"/>
    <property type="match status" value="3"/>
</dbReference>
<name>A0A1Q3C3C5_CEPFO</name>
<proteinExistence type="predicted"/>
<dbReference type="InterPro" id="IPR046960">
    <property type="entry name" value="PPR_At4g14850-like_plant"/>
</dbReference>
<dbReference type="Pfam" id="PF13041">
    <property type="entry name" value="PPR_2"/>
    <property type="match status" value="2"/>
</dbReference>
<feature type="repeat" description="PPR" evidence="2">
    <location>
        <begin position="302"/>
        <end position="336"/>
    </location>
</feature>
<dbReference type="GO" id="GO:0009451">
    <property type="term" value="P:RNA modification"/>
    <property type="evidence" value="ECO:0007669"/>
    <property type="project" value="InterPro"/>
</dbReference>
<evidence type="ECO:0000313" key="4">
    <source>
        <dbReference type="Proteomes" id="UP000187406"/>
    </source>
</evidence>
<evidence type="ECO:0000256" key="2">
    <source>
        <dbReference type="PROSITE-ProRule" id="PRU00708"/>
    </source>
</evidence>
<dbReference type="InterPro" id="IPR002885">
    <property type="entry name" value="PPR_rpt"/>
</dbReference>
<dbReference type="FunFam" id="1.25.40.10:FF:000348">
    <property type="entry name" value="Pentatricopeptide repeat-containing protein chloroplastic"/>
    <property type="match status" value="1"/>
</dbReference>
<protein>
    <submittedName>
        <fullName evidence="3">PPR domain-containing protein/PPR_2 domain-containing protein</fullName>
    </submittedName>
</protein>
<sequence length="520" mass="58175">MSSSSRRCLLLLKKCKNMKQLKQVHGQAITCGLGNNGFALSRLLHFCSDPLHGCLTHAWKLFQHIQLPTICIYNTIIKAFLLKDQYFYTFHIYNNMLRSKICPDEYTLPYMLRACAKLQTCYLGELVHGCCLKIGLVFNEFVGNALITMYCAFENLKAARYVFDENPSLTTVSWTIMISGYAKVGDVVHARLLFDEAPVKDRGIWGAMISGYVHNNCFKECLYIFRLMQLTVIEPDEGIFVSILCACAHLGALDSGIWIHGYLDRVGLPLSVRLGTGLIDMYAKCGNLDLANRVFDGMRQRDTVCWNVMISGLAMHGDGEGALKLFLEMEKTGFRPDNITFIAVFTACSYSGMSHEGLSILDRMCNVYNIELASEHYGCVVDLLSRAGFLEEAKKIIQGMPNSATPSEEAIAWRALLTACCNQRKVQLAEVAAERLVQLELHSGVYVLLSNLYAACGKHDDAKRIRKMMRNRGVDKTPGCSSVKVNGVISEFVAGEKANLQMEIINMILMKIDKQLEYSG</sequence>
<evidence type="ECO:0000256" key="1">
    <source>
        <dbReference type="ARBA" id="ARBA00022737"/>
    </source>
</evidence>
<comment type="caution">
    <text evidence="3">The sequence shown here is derived from an EMBL/GenBank/DDBJ whole genome shotgun (WGS) entry which is preliminary data.</text>
</comment>
<dbReference type="AlphaFoldDB" id="A0A1Q3C3C5"/>
<evidence type="ECO:0000313" key="3">
    <source>
        <dbReference type="EMBL" id="GAV74543.1"/>
    </source>
</evidence>
<dbReference type="OrthoDB" id="185373at2759"/>
<dbReference type="EMBL" id="BDDD01001246">
    <property type="protein sequence ID" value="GAV74543.1"/>
    <property type="molecule type" value="Genomic_DNA"/>
</dbReference>
<accession>A0A1Q3C3C5</accession>
<dbReference type="Proteomes" id="UP000187406">
    <property type="component" value="Unassembled WGS sequence"/>
</dbReference>
<reference evidence="4" key="1">
    <citation type="submission" date="2016-04" db="EMBL/GenBank/DDBJ databases">
        <title>Cephalotus genome sequencing.</title>
        <authorList>
            <person name="Fukushima K."/>
            <person name="Hasebe M."/>
            <person name="Fang X."/>
        </authorList>
    </citation>
    <scope>NUCLEOTIDE SEQUENCE [LARGE SCALE GENOMIC DNA]</scope>
    <source>
        <strain evidence="4">cv. St1</strain>
    </source>
</reference>
<organism evidence="3 4">
    <name type="scientific">Cephalotus follicularis</name>
    <name type="common">Albany pitcher plant</name>
    <dbReference type="NCBI Taxonomy" id="3775"/>
    <lineage>
        <taxon>Eukaryota</taxon>
        <taxon>Viridiplantae</taxon>
        <taxon>Streptophyta</taxon>
        <taxon>Embryophyta</taxon>
        <taxon>Tracheophyta</taxon>
        <taxon>Spermatophyta</taxon>
        <taxon>Magnoliopsida</taxon>
        <taxon>eudicotyledons</taxon>
        <taxon>Gunneridae</taxon>
        <taxon>Pentapetalae</taxon>
        <taxon>rosids</taxon>
        <taxon>fabids</taxon>
        <taxon>Oxalidales</taxon>
        <taxon>Cephalotaceae</taxon>
        <taxon>Cephalotus</taxon>
    </lineage>
</organism>
<dbReference type="InterPro" id="IPR011990">
    <property type="entry name" value="TPR-like_helical_dom_sf"/>
</dbReference>
<dbReference type="GO" id="GO:0003723">
    <property type="term" value="F:RNA binding"/>
    <property type="evidence" value="ECO:0007669"/>
    <property type="project" value="InterPro"/>
</dbReference>
<dbReference type="Pfam" id="PF20431">
    <property type="entry name" value="E_motif"/>
    <property type="match status" value="1"/>
</dbReference>
<dbReference type="FunFam" id="1.25.40.10:FF:000184">
    <property type="entry name" value="Pentatricopeptide repeat-containing protein, chloroplastic"/>
    <property type="match status" value="1"/>
</dbReference>
<dbReference type="PROSITE" id="PS51375">
    <property type="entry name" value="PPR"/>
    <property type="match status" value="1"/>
</dbReference>
<dbReference type="PANTHER" id="PTHR47926">
    <property type="entry name" value="PENTATRICOPEPTIDE REPEAT-CONTAINING PROTEIN"/>
    <property type="match status" value="1"/>
</dbReference>
<dbReference type="InParanoid" id="A0A1Q3C3C5"/>
<dbReference type="Gene3D" id="1.25.40.10">
    <property type="entry name" value="Tetratricopeptide repeat domain"/>
    <property type="match status" value="4"/>
</dbReference>
<dbReference type="PANTHER" id="PTHR47926:SF352">
    <property type="entry name" value="REPEAT-CONTAINING PROTEIN, PUTATIVE-RELATED"/>
    <property type="match status" value="1"/>
</dbReference>
<gene>
    <name evidence="3" type="ORF">CFOL_v3_18023</name>
</gene>
<keyword evidence="4" id="KW-1185">Reference proteome</keyword>
<dbReference type="NCBIfam" id="TIGR00756">
    <property type="entry name" value="PPR"/>
    <property type="match status" value="5"/>
</dbReference>
<dbReference type="InterPro" id="IPR046848">
    <property type="entry name" value="E_motif"/>
</dbReference>
<keyword evidence="1" id="KW-0677">Repeat</keyword>